<dbReference type="SUPFAM" id="SSF143120">
    <property type="entry name" value="YefM-like"/>
    <property type="match status" value="1"/>
</dbReference>
<dbReference type="Proteomes" id="UP000654482">
    <property type="component" value="Unassembled WGS sequence"/>
</dbReference>
<comment type="similarity">
    <text evidence="1">Belongs to the phD/YefM antitoxin family.</text>
</comment>
<organism evidence="2 3">
    <name type="scientific">Lusitaniella coriacea LEGE 07157</name>
    <dbReference type="NCBI Taxonomy" id="945747"/>
    <lineage>
        <taxon>Bacteria</taxon>
        <taxon>Bacillati</taxon>
        <taxon>Cyanobacteriota</taxon>
        <taxon>Cyanophyceae</taxon>
        <taxon>Spirulinales</taxon>
        <taxon>Lusitaniellaceae</taxon>
        <taxon>Lusitaniella</taxon>
    </lineage>
</organism>
<evidence type="ECO:0000256" key="1">
    <source>
        <dbReference type="ARBA" id="ARBA00009981"/>
    </source>
</evidence>
<accession>A0A8J7JE75</accession>
<name>A0A8J7JE75_9CYAN</name>
<gene>
    <name evidence="2" type="ORF">IQ249_22710</name>
</gene>
<dbReference type="InterPro" id="IPR036165">
    <property type="entry name" value="YefM-like_sf"/>
</dbReference>
<protein>
    <submittedName>
        <fullName evidence="2">Type II toxin-antitoxin system Phd/YefM family antitoxin</fullName>
    </submittedName>
</protein>
<evidence type="ECO:0000313" key="2">
    <source>
        <dbReference type="EMBL" id="MBE9118705.1"/>
    </source>
</evidence>
<dbReference type="RefSeq" id="WP_194031798.1">
    <property type="nucleotide sequence ID" value="NZ_JADEWZ010000057.1"/>
</dbReference>
<comment type="caution">
    <text evidence="2">The sequence shown here is derived from an EMBL/GenBank/DDBJ whole genome shotgun (WGS) entry which is preliminary data.</text>
</comment>
<evidence type="ECO:0000313" key="3">
    <source>
        <dbReference type="Proteomes" id="UP000654482"/>
    </source>
</evidence>
<reference evidence="2" key="1">
    <citation type="submission" date="2020-10" db="EMBL/GenBank/DDBJ databases">
        <authorList>
            <person name="Castelo-Branco R."/>
            <person name="Eusebio N."/>
            <person name="Adriana R."/>
            <person name="Vieira A."/>
            <person name="Brugerolle De Fraissinette N."/>
            <person name="Rezende De Castro R."/>
            <person name="Schneider M.P."/>
            <person name="Vasconcelos V."/>
            <person name="Leao P.N."/>
        </authorList>
    </citation>
    <scope>NUCLEOTIDE SEQUENCE</scope>
    <source>
        <strain evidence="2">LEGE 07157</strain>
    </source>
</reference>
<keyword evidence="3" id="KW-1185">Reference proteome</keyword>
<dbReference type="EMBL" id="JADEWZ010000057">
    <property type="protein sequence ID" value="MBE9118705.1"/>
    <property type="molecule type" value="Genomic_DNA"/>
</dbReference>
<proteinExistence type="inferred from homology"/>
<dbReference type="AlphaFoldDB" id="A0A8J7JE75"/>
<sequence>MIAIKITEVADKLPELIAQIAGKSEPIVLMSEGKAQAVLLGVEIFEKLLGIHEYANRPLVPLDILQQQFKQALVEEGYDTHQKIVELVKDVKREIADERKDQSIVDNTL</sequence>